<protein>
    <submittedName>
        <fullName evidence="2">Uncharacterized protein</fullName>
    </submittedName>
</protein>
<feature type="compositionally biased region" description="Polar residues" evidence="1">
    <location>
        <begin position="60"/>
        <end position="69"/>
    </location>
</feature>
<reference evidence="2" key="2">
    <citation type="journal article" date="2023" name="IMA Fungus">
        <title>Comparative genomic study of the Penicillium genus elucidates a diverse pangenome and 15 lateral gene transfer events.</title>
        <authorList>
            <person name="Petersen C."/>
            <person name="Sorensen T."/>
            <person name="Nielsen M.R."/>
            <person name="Sondergaard T.E."/>
            <person name="Sorensen J.L."/>
            <person name="Fitzpatrick D.A."/>
            <person name="Frisvad J.C."/>
            <person name="Nielsen K.L."/>
        </authorList>
    </citation>
    <scope>NUCLEOTIDE SEQUENCE</scope>
    <source>
        <strain evidence="2">IBT 30761</strain>
    </source>
</reference>
<comment type="caution">
    <text evidence="2">The sequence shown here is derived from an EMBL/GenBank/DDBJ whole genome shotgun (WGS) entry which is preliminary data.</text>
</comment>
<dbReference type="RefSeq" id="XP_056469062.1">
    <property type="nucleotide sequence ID" value="XM_056624074.1"/>
</dbReference>
<evidence type="ECO:0000313" key="2">
    <source>
        <dbReference type="EMBL" id="KAJ5082540.1"/>
    </source>
</evidence>
<dbReference type="EMBL" id="JAPQKI010000011">
    <property type="protein sequence ID" value="KAJ5082540.1"/>
    <property type="molecule type" value="Genomic_DNA"/>
</dbReference>
<evidence type="ECO:0000256" key="1">
    <source>
        <dbReference type="SAM" id="MobiDB-lite"/>
    </source>
</evidence>
<reference evidence="2" key="1">
    <citation type="submission" date="2022-11" db="EMBL/GenBank/DDBJ databases">
        <authorList>
            <person name="Petersen C."/>
        </authorList>
    </citation>
    <scope>NUCLEOTIDE SEQUENCE</scope>
    <source>
        <strain evidence="2">IBT 30761</strain>
    </source>
</reference>
<accession>A0A9W9EIW4</accession>
<keyword evidence="3" id="KW-1185">Reference proteome</keyword>
<dbReference type="Proteomes" id="UP001149074">
    <property type="component" value="Unassembled WGS sequence"/>
</dbReference>
<name>A0A9W9EIW4_9EURO</name>
<feature type="compositionally biased region" description="Basic and acidic residues" evidence="1">
    <location>
        <begin position="161"/>
        <end position="170"/>
    </location>
</feature>
<organism evidence="2 3">
    <name type="scientific">Penicillium argentinense</name>
    <dbReference type="NCBI Taxonomy" id="1131581"/>
    <lineage>
        <taxon>Eukaryota</taxon>
        <taxon>Fungi</taxon>
        <taxon>Dikarya</taxon>
        <taxon>Ascomycota</taxon>
        <taxon>Pezizomycotina</taxon>
        <taxon>Eurotiomycetes</taxon>
        <taxon>Eurotiomycetidae</taxon>
        <taxon>Eurotiales</taxon>
        <taxon>Aspergillaceae</taxon>
        <taxon>Penicillium</taxon>
    </lineage>
</organism>
<dbReference type="GeneID" id="81363053"/>
<dbReference type="AlphaFoldDB" id="A0A9W9EIW4"/>
<feature type="compositionally biased region" description="Acidic residues" evidence="1">
    <location>
        <begin position="146"/>
        <end position="160"/>
    </location>
</feature>
<sequence>MSESVFFHLLSFSVSRPDPILVQFIASRLGSPLSFLYPRIPLPLSGDRPLPAVTCKRSARSTPEVVTTASEDENRAVATAPPKRLRHEESRRSSQGKLNLVMGGTVNSTPAQPWTRKVGSEKSKHAAALEALRRRRARVNNGSDASQEEGADANPEDVEDVDYRGTNLDK</sequence>
<gene>
    <name evidence="2" type="ORF">N7532_011583</name>
</gene>
<evidence type="ECO:0000313" key="3">
    <source>
        <dbReference type="Proteomes" id="UP001149074"/>
    </source>
</evidence>
<proteinExistence type="predicted"/>
<feature type="region of interest" description="Disordered" evidence="1">
    <location>
        <begin position="58"/>
        <end position="170"/>
    </location>
</feature>